<keyword evidence="3" id="KW-0963">Cytoplasm</keyword>
<dbReference type="InterPro" id="IPR052094">
    <property type="entry name" value="Pre-mRNA-splicing_ERAD"/>
</dbReference>
<dbReference type="SMART" id="SM00271">
    <property type="entry name" value="DnaJ"/>
    <property type="match status" value="1"/>
</dbReference>
<evidence type="ECO:0000256" key="2">
    <source>
        <dbReference type="ARBA" id="ARBA00004496"/>
    </source>
</evidence>
<dbReference type="GO" id="GO:0005681">
    <property type="term" value="C:spliceosomal complex"/>
    <property type="evidence" value="ECO:0007669"/>
    <property type="project" value="TreeGrafter"/>
</dbReference>
<evidence type="ECO:0000259" key="7">
    <source>
        <dbReference type="PROSITE" id="PS50076"/>
    </source>
</evidence>
<evidence type="ECO:0000256" key="4">
    <source>
        <dbReference type="ARBA" id="ARBA00023186"/>
    </source>
</evidence>
<dbReference type="PROSITE" id="PS00636">
    <property type="entry name" value="DNAJ_1"/>
    <property type="match status" value="1"/>
</dbReference>
<evidence type="ECO:0000256" key="3">
    <source>
        <dbReference type="ARBA" id="ARBA00022490"/>
    </source>
</evidence>
<evidence type="ECO:0000313" key="8">
    <source>
        <dbReference type="EMBL" id="PLW29951.1"/>
    </source>
</evidence>
<evidence type="ECO:0000256" key="6">
    <source>
        <dbReference type="SAM" id="MobiDB-lite"/>
    </source>
</evidence>
<dbReference type="Pfam" id="PF00226">
    <property type="entry name" value="DnaJ"/>
    <property type="match status" value="1"/>
</dbReference>
<name>A0A2N5TWS5_9BASI</name>
<evidence type="ECO:0000256" key="1">
    <source>
        <dbReference type="ARBA" id="ARBA00004123"/>
    </source>
</evidence>
<dbReference type="InterPro" id="IPR036869">
    <property type="entry name" value="J_dom_sf"/>
</dbReference>
<keyword evidence="4" id="KW-0143">Chaperone</keyword>
<organism evidence="8 9">
    <name type="scientific">Puccinia coronata f. sp. avenae</name>
    <dbReference type="NCBI Taxonomy" id="200324"/>
    <lineage>
        <taxon>Eukaryota</taxon>
        <taxon>Fungi</taxon>
        <taxon>Dikarya</taxon>
        <taxon>Basidiomycota</taxon>
        <taxon>Pucciniomycotina</taxon>
        <taxon>Pucciniomycetes</taxon>
        <taxon>Pucciniales</taxon>
        <taxon>Pucciniaceae</taxon>
        <taxon>Puccinia</taxon>
    </lineage>
</organism>
<protein>
    <recommendedName>
        <fullName evidence="7">J domain-containing protein</fullName>
    </recommendedName>
</protein>
<comment type="subcellular location">
    <subcellularLocation>
        <location evidence="2">Cytoplasm</location>
    </subcellularLocation>
    <subcellularLocation>
        <location evidence="1">Nucleus</location>
    </subcellularLocation>
</comment>
<reference evidence="8 9" key="1">
    <citation type="submission" date="2017-11" db="EMBL/GenBank/DDBJ databases">
        <title>De novo assembly and phasing of dikaryotic genomes from two isolates of Puccinia coronata f. sp. avenae, the causal agent of oat crown rust.</title>
        <authorList>
            <person name="Miller M.E."/>
            <person name="Zhang Y."/>
            <person name="Omidvar V."/>
            <person name="Sperschneider J."/>
            <person name="Schwessinger B."/>
            <person name="Raley C."/>
            <person name="Palmer J.M."/>
            <person name="Garnica D."/>
            <person name="Upadhyaya N."/>
            <person name="Rathjen J."/>
            <person name="Taylor J.M."/>
            <person name="Park R.F."/>
            <person name="Dodds P.N."/>
            <person name="Hirsch C.D."/>
            <person name="Kianian S.F."/>
            <person name="Figueroa M."/>
        </authorList>
    </citation>
    <scope>NUCLEOTIDE SEQUENCE [LARGE SCALE GENOMIC DNA]</scope>
    <source>
        <strain evidence="8">12SD80</strain>
    </source>
</reference>
<dbReference type="SUPFAM" id="SSF46565">
    <property type="entry name" value="Chaperone J-domain"/>
    <property type="match status" value="1"/>
</dbReference>
<dbReference type="Proteomes" id="UP000235392">
    <property type="component" value="Unassembled WGS sequence"/>
</dbReference>
<feature type="region of interest" description="Disordered" evidence="6">
    <location>
        <begin position="136"/>
        <end position="169"/>
    </location>
</feature>
<comment type="caution">
    <text evidence="8">The sequence shown here is derived from an EMBL/GenBank/DDBJ whole genome shotgun (WGS) entry which is preliminary data.</text>
</comment>
<dbReference type="Gene3D" id="1.10.287.110">
    <property type="entry name" value="DnaJ domain"/>
    <property type="match status" value="1"/>
</dbReference>
<dbReference type="GO" id="GO:0000390">
    <property type="term" value="P:spliceosomal complex disassembly"/>
    <property type="evidence" value="ECO:0007669"/>
    <property type="project" value="TreeGrafter"/>
</dbReference>
<proteinExistence type="predicted"/>
<feature type="domain" description="J" evidence="7">
    <location>
        <begin position="2"/>
        <end position="67"/>
    </location>
</feature>
<dbReference type="PRINTS" id="PR00625">
    <property type="entry name" value="JDOMAIN"/>
</dbReference>
<dbReference type="CDD" id="cd06257">
    <property type="entry name" value="DnaJ"/>
    <property type="match status" value="1"/>
</dbReference>
<sequence>MDYYSIVGVSASADSAQITSAYRKASLKVHPDRNPNDPLASEKFQELKKAFEVLQDPIKRAEFDAKRAAQAARTARFANLDNKRKALAQDLQDREEAYQKQQTDTLQKNAKIRKLEEIKAAGAKLRQAKIDALEASSTLPPQNPSNLPTNSNHPTKIPSPTPNKPAPSVDECDTLECTLRFKWVKRKLPELNTEQDLSFRICSCNLIQTSDIESIIFSTKTSLASSADNPAGTSSKKGSAVVCFKTPSLCNQFFHFAQADPSWTNCTVTRLKPPS</sequence>
<keyword evidence="5" id="KW-0539">Nucleus</keyword>
<dbReference type="GO" id="GO:0005737">
    <property type="term" value="C:cytoplasm"/>
    <property type="evidence" value="ECO:0007669"/>
    <property type="project" value="UniProtKB-SubCell"/>
</dbReference>
<dbReference type="PANTHER" id="PTHR44313">
    <property type="entry name" value="DNAJ HOMOLOG SUBFAMILY C MEMBER 17"/>
    <property type="match status" value="1"/>
</dbReference>
<evidence type="ECO:0000313" key="9">
    <source>
        <dbReference type="Proteomes" id="UP000235392"/>
    </source>
</evidence>
<dbReference type="PANTHER" id="PTHR44313:SF1">
    <property type="entry name" value="DNAJ HOMOLOG SUBFAMILY C MEMBER 17"/>
    <property type="match status" value="1"/>
</dbReference>
<dbReference type="PROSITE" id="PS50076">
    <property type="entry name" value="DNAJ_2"/>
    <property type="match status" value="1"/>
</dbReference>
<dbReference type="InterPro" id="IPR001623">
    <property type="entry name" value="DnaJ_domain"/>
</dbReference>
<feature type="compositionally biased region" description="Polar residues" evidence="6">
    <location>
        <begin position="136"/>
        <end position="154"/>
    </location>
</feature>
<dbReference type="AlphaFoldDB" id="A0A2N5TWS5"/>
<dbReference type="InterPro" id="IPR018253">
    <property type="entry name" value="DnaJ_domain_CS"/>
</dbReference>
<accession>A0A2N5TWS5</accession>
<dbReference type="EMBL" id="PGCI01000314">
    <property type="protein sequence ID" value="PLW29951.1"/>
    <property type="molecule type" value="Genomic_DNA"/>
</dbReference>
<evidence type="ECO:0000256" key="5">
    <source>
        <dbReference type="ARBA" id="ARBA00023242"/>
    </source>
</evidence>
<gene>
    <name evidence="8" type="ORF">PCASD_18886</name>
</gene>